<dbReference type="AlphaFoldDB" id="A0A1A9ZUW2"/>
<reference evidence="1" key="2">
    <citation type="submission" date="2020-05" db="UniProtKB">
        <authorList>
            <consortium name="EnsemblMetazoa"/>
        </authorList>
    </citation>
    <scope>IDENTIFICATION</scope>
    <source>
        <strain evidence="1">IAEA</strain>
    </source>
</reference>
<keyword evidence="2" id="KW-1185">Reference proteome</keyword>
<sequence length="178" mass="20028">MSKGNPFKSYGTMVAKSPAGAGEYQFPRSAISDGIFYIESTLRCYCRLTKIQNTLLTTDENITTSSASFLNTLLVICALINYHENAKISNLRLQQNNISSTISRVAVKVSTFLEDIPRLWFNQQENQHTAETYDTRKQHFRGLSREEKEANLATQHVEIGVLSYMEVVLTGVLLHTSS</sequence>
<protein>
    <submittedName>
        <fullName evidence="1">Uncharacterized protein</fullName>
    </submittedName>
</protein>
<evidence type="ECO:0000313" key="1">
    <source>
        <dbReference type="EnsemblMetazoa" id="GPAI025829-PA"/>
    </source>
</evidence>
<proteinExistence type="predicted"/>
<dbReference type="Proteomes" id="UP000092445">
    <property type="component" value="Unassembled WGS sequence"/>
</dbReference>
<organism evidence="1 2">
    <name type="scientific">Glossina pallidipes</name>
    <name type="common">Tsetse fly</name>
    <dbReference type="NCBI Taxonomy" id="7398"/>
    <lineage>
        <taxon>Eukaryota</taxon>
        <taxon>Metazoa</taxon>
        <taxon>Ecdysozoa</taxon>
        <taxon>Arthropoda</taxon>
        <taxon>Hexapoda</taxon>
        <taxon>Insecta</taxon>
        <taxon>Pterygota</taxon>
        <taxon>Neoptera</taxon>
        <taxon>Endopterygota</taxon>
        <taxon>Diptera</taxon>
        <taxon>Brachycera</taxon>
        <taxon>Muscomorpha</taxon>
        <taxon>Hippoboscoidea</taxon>
        <taxon>Glossinidae</taxon>
        <taxon>Glossina</taxon>
    </lineage>
</organism>
<dbReference type="VEuPathDB" id="VectorBase:GPAI025829"/>
<name>A0A1A9ZUW2_GLOPL</name>
<evidence type="ECO:0000313" key="2">
    <source>
        <dbReference type="Proteomes" id="UP000092445"/>
    </source>
</evidence>
<dbReference type="EnsemblMetazoa" id="GPAI025829-RA">
    <property type="protein sequence ID" value="GPAI025829-PA"/>
    <property type="gene ID" value="GPAI025829"/>
</dbReference>
<reference evidence="2" key="1">
    <citation type="submission" date="2014-03" db="EMBL/GenBank/DDBJ databases">
        <authorList>
            <person name="Aksoy S."/>
            <person name="Warren W."/>
            <person name="Wilson R.K."/>
        </authorList>
    </citation>
    <scope>NUCLEOTIDE SEQUENCE [LARGE SCALE GENOMIC DNA]</scope>
    <source>
        <strain evidence="2">IAEA</strain>
    </source>
</reference>
<accession>A0A1A9ZUW2</accession>